<sequence length="257" mass="26417">MANRARRNLLWLGGIALAYLALARGPGLVRRAFPPAFPFQDIPGLPGFRRIARGDVTAAPPLLIGLDPDAPRAPGPGLDALRADPCTALFGGAQGGGPVPVAYFSDVRCPWCRVLTPLLLDRAGGAAPAIRLAWHPLPLLGETSVIAARAAIAAEAQGAGAAVHARLSGTRLVPTPAALRRLAGETGIDPDRLLADMTAPRVDDRLAVSRGLADLFGFPGTPALVIGRTAVLGRIAAADLDRLIALEASEAATAPCA</sequence>
<name>A0A4R2PS29_9RHOB</name>
<organism evidence="2 3">
    <name type="scientific">Rhodovulum marinum</name>
    <dbReference type="NCBI Taxonomy" id="320662"/>
    <lineage>
        <taxon>Bacteria</taxon>
        <taxon>Pseudomonadati</taxon>
        <taxon>Pseudomonadota</taxon>
        <taxon>Alphaproteobacteria</taxon>
        <taxon>Rhodobacterales</taxon>
        <taxon>Paracoccaceae</taxon>
        <taxon>Rhodovulum</taxon>
    </lineage>
</organism>
<accession>A0A4R2PS29</accession>
<dbReference type="AlphaFoldDB" id="A0A4R2PS29"/>
<dbReference type="InterPro" id="IPR001853">
    <property type="entry name" value="DSBA-like_thioredoxin_dom"/>
</dbReference>
<dbReference type="Proteomes" id="UP000294835">
    <property type="component" value="Unassembled WGS sequence"/>
</dbReference>
<dbReference type="EMBL" id="SLXP01000019">
    <property type="protein sequence ID" value="TCP38660.1"/>
    <property type="molecule type" value="Genomic_DNA"/>
</dbReference>
<feature type="domain" description="DSBA-like thioredoxin" evidence="1">
    <location>
        <begin position="101"/>
        <end position="241"/>
    </location>
</feature>
<dbReference type="GO" id="GO:0016491">
    <property type="term" value="F:oxidoreductase activity"/>
    <property type="evidence" value="ECO:0007669"/>
    <property type="project" value="InterPro"/>
</dbReference>
<dbReference type="RefSeq" id="WP_132465946.1">
    <property type="nucleotide sequence ID" value="NZ_SLXP01000019.1"/>
</dbReference>
<dbReference type="OrthoDB" id="9780147at2"/>
<dbReference type="SUPFAM" id="SSF52833">
    <property type="entry name" value="Thioredoxin-like"/>
    <property type="match status" value="1"/>
</dbReference>
<dbReference type="InterPro" id="IPR036249">
    <property type="entry name" value="Thioredoxin-like_sf"/>
</dbReference>
<protein>
    <submittedName>
        <fullName evidence="2">DSBA-like thioredoxin domain-containing protein</fullName>
    </submittedName>
</protein>
<gene>
    <name evidence="2" type="ORF">EV662_11923</name>
</gene>
<dbReference type="Pfam" id="PF01323">
    <property type="entry name" value="DSBA"/>
    <property type="match status" value="1"/>
</dbReference>
<proteinExistence type="predicted"/>
<evidence type="ECO:0000313" key="3">
    <source>
        <dbReference type="Proteomes" id="UP000294835"/>
    </source>
</evidence>
<evidence type="ECO:0000313" key="2">
    <source>
        <dbReference type="EMBL" id="TCP38660.1"/>
    </source>
</evidence>
<dbReference type="Gene3D" id="3.40.30.10">
    <property type="entry name" value="Glutaredoxin"/>
    <property type="match status" value="1"/>
</dbReference>
<keyword evidence="3" id="KW-1185">Reference proteome</keyword>
<comment type="caution">
    <text evidence="2">The sequence shown here is derived from an EMBL/GenBank/DDBJ whole genome shotgun (WGS) entry which is preliminary data.</text>
</comment>
<evidence type="ECO:0000259" key="1">
    <source>
        <dbReference type="Pfam" id="PF01323"/>
    </source>
</evidence>
<reference evidence="2 3" key="1">
    <citation type="submission" date="2019-03" db="EMBL/GenBank/DDBJ databases">
        <title>Genomic Encyclopedia of Type Strains, Phase IV (KMG-IV): sequencing the most valuable type-strain genomes for metagenomic binning, comparative biology and taxonomic classification.</title>
        <authorList>
            <person name="Goeker M."/>
        </authorList>
    </citation>
    <scope>NUCLEOTIDE SEQUENCE [LARGE SCALE GENOMIC DNA]</scope>
    <source>
        <strain evidence="2 3">DSM 18063</strain>
    </source>
</reference>